<evidence type="ECO:0000313" key="2">
    <source>
        <dbReference type="Proteomes" id="UP000518266"/>
    </source>
</evidence>
<name>A0A7J5Y5N3_DISMA</name>
<dbReference type="EMBL" id="JAAKFY010000015">
    <property type="protein sequence ID" value="KAF3844331.1"/>
    <property type="molecule type" value="Genomic_DNA"/>
</dbReference>
<gene>
    <name evidence="1" type="ORF">F7725_007494</name>
</gene>
<protein>
    <submittedName>
        <fullName evidence="1">Uncharacterized protein</fullName>
    </submittedName>
</protein>
<accession>A0A7J5Y5N3</accession>
<organism evidence="1 2">
    <name type="scientific">Dissostichus mawsoni</name>
    <name type="common">Antarctic cod</name>
    <dbReference type="NCBI Taxonomy" id="36200"/>
    <lineage>
        <taxon>Eukaryota</taxon>
        <taxon>Metazoa</taxon>
        <taxon>Chordata</taxon>
        <taxon>Craniata</taxon>
        <taxon>Vertebrata</taxon>
        <taxon>Euteleostomi</taxon>
        <taxon>Actinopterygii</taxon>
        <taxon>Neopterygii</taxon>
        <taxon>Teleostei</taxon>
        <taxon>Neoteleostei</taxon>
        <taxon>Acanthomorphata</taxon>
        <taxon>Eupercaria</taxon>
        <taxon>Perciformes</taxon>
        <taxon>Notothenioidei</taxon>
        <taxon>Nototheniidae</taxon>
        <taxon>Dissostichus</taxon>
    </lineage>
</organism>
<sequence length="66" mass="7750">MQIQNTKTEMKSFFSKLPELFNKDRVKSITCSICAEGDLVEFFSRTAARQFHRTICESLKHNMQTF</sequence>
<keyword evidence="2" id="KW-1185">Reference proteome</keyword>
<reference evidence="1 2" key="1">
    <citation type="submission" date="2020-03" db="EMBL/GenBank/DDBJ databases">
        <title>Dissostichus mawsoni Genome sequencing and assembly.</title>
        <authorList>
            <person name="Park H."/>
        </authorList>
    </citation>
    <scope>NUCLEOTIDE SEQUENCE [LARGE SCALE GENOMIC DNA]</scope>
    <source>
        <strain evidence="1">DM0001</strain>
        <tissue evidence="1">Muscle</tissue>
    </source>
</reference>
<evidence type="ECO:0000313" key="1">
    <source>
        <dbReference type="EMBL" id="KAF3844331.1"/>
    </source>
</evidence>
<dbReference type="AlphaFoldDB" id="A0A7J5Y5N3"/>
<proteinExistence type="predicted"/>
<comment type="caution">
    <text evidence="1">The sequence shown here is derived from an EMBL/GenBank/DDBJ whole genome shotgun (WGS) entry which is preliminary data.</text>
</comment>
<dbReference type="Proteomes" id="UP000518266">
    <property type="component" value="Unassembled WGS sequence"/>
</dbReference>